<accession>A0A917DRS5</accession>
<keyword evidence="1" id="KW-0472">Membrane</keyword>
<keyword evidence="1" id="KW-1133">Transmembrane helix</keyword>
<proteinExistence type="predicted"/>
<comment type="caution">
    <text evidence="2">The sequence shown here is derived from an EMBL/GenBank/DDBJ whole genome shotgun (WGS) entry which is preliminary data.</text>
</comment>
<organism evidence="2 3">
    <name type="scientific">Paenibacillus nasutitermitis</name>
    <dbReference type="NCBI Taxonomy" id="1652958"/>
    <lineage>
        <taxon>Bacteria</taxon>
        <taxon>Bacillati</taxon>
        <taxon>Bacillota</taxon>
        <taxon>Bacilli</taxon>
        <taxon>Bacillales</taxon>
        <taxon>Paenibacillaceae</taxon>
        <taxon>Paenibacillus</taxon>
    </lineage>
</organism>
<dbReference type="AlphaFoldDB" id="A0A917DRS5"/>
<keyword evidence="1" id="KW-0812">Transmembrane</keyword>
<feature type="transmembrane region" description="Helical" evidence="1">
    <location>
        <begin position="206"/>
        <end position="226"/>
    </location>
</feature>
<evidence type="ECO:0000313" key="2">
    <source>
        <dbReference type="EMBL" id="GGD60814.1"/>
    </source>
</evidence>
<gene>
    <name evidence="2" type="ORF">GCM10010911_18330</name>
</gene>
<feature type="transmembrane region" description="Helical" evidence="1">
    <location>
        <begin position="20"/>
        <end position="44"/>
    </location>
</feature>
<sequence>MNSRNAVMRLIFEDANWYFVKLMLLFITVPLTIVWIIAGLVFGLDRETVAAISGPAYFFCAGFGLFGFKSLFAISIGMGSTREQFLKAFYSVGLGGVIFSILCLNICQYALVTIYQWNSVEAGILHAAKLFLNEYHFFNYLWIDLMVGLACFGLTFFGYAIVYRVGFIRSVIMLMVVTVAGIFLYYGGTISALFEWISNFKMSAMAVVSCVGAVSLAALFITYPMLRHAPLHPMPRKGR</sequence>
<feature type="transmembrane region" description="Helical" evidence="1">
    <location>
        <begin position="56"/>
        <end position="76"/>
    </location>
</feature>
<reference evidence="2" key="1">
    <citation type="journal article" date="2014" name="Int. J. Syst. Evol. Microbiol.">
        <title>Complete genome sequence of Corynebacterium casei LMG S-19264T (=DSM 44701T), isolated from a smear-ripened cheese.</title>
        <authorList>
            <consortium name="US DOE Joint Genome Institute (JGI-PGF)"/>
            <person name="Walter F."/>
            <person name="Albersmeier A."/>
            <person name="Kalinowski J."/>
            <person name="Ruckert C."/>
        </authorList>
    </citation>
    <scope>NUCLEOTIDE SEQUENCE</scope>
    <source>
        <strain evidence="2">CGMCC 1.15178</strain>
    </source>
</reference>
<name>A0A917DRS5_9BACL</name>
<feature type="transmembrane region" description="Helical" evidence="1">
    <location>
        <begin position="88"/>
        <end position="117"/>
    </location>
</feature>
<dbReference type="EMBL" id="BMHP01000001">
    <property type="protein sequence ID" value="GGD60814.1"/>
    <property type="molecule type" value="Genomic_DNA"/>
</dbReference>
<protein>
    <submittedName>
        <fullName evidence="2">Uncharacterized protein</fullName>
    </submittedName>
</protein>
<evidence type="ECO:0000313" key="3">
    <source>
        <dbReference type="Proteomes" id="UP000612456"/>
    </source>
</evidence>
<feature type="transmembrane region" description="Helical" evidence="1">
    <location>
        <begin position="137"/>
        <end position="159"/>
    </location>
</feature>
<dbReference type="RefSeq" id="WP_188991137.1">
    <property type="nucleotide sequence ID" value="NZ_BMHP01000001.1"/>
</dbReference>
<dbReference type="Proteomes" id="UP000612456">
    <property type="component" value="Unassembled WGS sequence"/>
</dbReference>
<reference evidence="2" key="2">
    <citation type="submission" date="2020-09" db="EMBL/GenBank/DDBJ databases">
        <authorList>
            <person name="Sun Q."/>
            <person name="Zhou Y."/>
        </authorList>
    </citation>
    <scope>NUCLEOTIDE SEQUENCE</scope>
    <source>
        <strain evidence="2">CGMCC 1.15178</strain>
    </source>
</reference>
<evidence type="ECO:0000256" key="1">
    <source>
        <dbReference type="SAM" id="Phobius"/>
    </source>
</evidence>
<feature type="transmembrane region" description="Helical" evidence="1">
    <location>
        <begin position="171"/>
        <end position="194"/>
    </location>
</feature>
<keyword evidence="3" id="KW-1185">Reference proteome</keyword>